<gene>
    <name evidence="1" type="ORF">HERI1096_LOCUS22438</name>
</gene>
<name>A0A7S3F1K3_9EUKA</name>
<organism evidence="1">
    <name type="scientific">Haptolina ericina</name>
    <dbReference type="NCBI Taxonomy" id="156174"/>
    <lineage>
        <taxon>Eukaryota</taxon>
        <taxon>Haptista</taxon>
        <taxon>Haptophyta</taxon>
        <taxon>Prymnesiophyceae</taxon>
        <taxon>Prymnesiales</taxon>
        <taxon>Prymnesiaceae</taxon>
        <taxon>Haptolina</taxon>
    </lineage>
</organism>
<protein>
    <submittedName>
        <fullName evidence="1">Uncharacterized protein</fullName>
    </submittedName>
</protein>
<evidence type="ECO:0000313" key="1">
    <source>
        <dbReference type="EMBL" id="CAE0121737.1"/>
    </source>
</evidence>
<reference evidence="1" key="1">
    <citation type="submission" date="2021-01" db="EMBL/GenBank/DDBJ databases">
        <authorList>
            <person name="Corre E."/>
            <person name="Pelletier E."/>
            <person name="Niang G."/>
            <person name="Scheremetjew M."/>
            <person name="Finn R."/>
            <person name="Kale V."/>
            <person name="Holt S."/>
            <person name="Cochrane G."/>
            <person name="Meng A."/>
            <person name="Brown T."/>
            <person name="Cohen L."/>
        </authorList>
    </citation>
    <scope>NUCLEOTIDE SEQUENCE</scope>
    <source>
        <strain evidence="1">CCMP281</strain>
    </source>
</reference>
<sequence>MRRMRAGDTLRFFDPITFRWLDDVPLAEAPQELNASKSSPIGTAADGLYSAVTGAPYNFPAISLPPSKYYPLQHWRSSVYTVKLARPPPASSMQQLPIQFVVQSGRSRAVGAHLRNSVFEYCPTLFGRWKSSESVIANNTFRHNAQPILEMQLISTFYEGPILVDDVLIEDSTFELDVWPAPMAAELVVARNWSTNITFRNNRVLAP</sequence>
<proteinExistence type="predicted"/>
<accession>A0A7S3F1K3</accession>
<dbReference type="AlphaFoldDB" id="A0A7S3F1K3"/>
<dbReference type="EMBL" id="HBHX01040435">
    <property type="protein sequence ID" value="CAE0121737.1"/>
    <property type="molecule type" value="Transcribed_RNA"/>
</dbReference>